<comment type="catalytic activity">
    <reaction evidence="13 14">
        <text>squalene + reduced [NADPH--hemoprotein reductase] + O2 = (S)-2,3-epoxysqualene + oxidized [NADPH--hemoprotein reductase] + H2O + H(+)</text>
        <dbReference type="Rhea" id="RHEA:25282"/>
        <dbReference type="Rhea" id="RHEA-COMP:11964"/>
        <dbReference type="Rhea" id="RHEA-COMP:11965"/>
        <dbReference type="ChEBI" id="CHEBI:15377"/>
        <dbReference type="ChEBI" id="CHEBI:15378"/>
        <dbReference type="ChEBI" id="CHEBI:15379"/>
        <dbReference type="ChEBI" id="CHEBI:15440"/>
        <dbReference type="ChEBI" id="CHEBI:15441"/>
        <dbReference type="ChEBI" id="CHEBI:57618"/>
        <dbReference type="ChEBI" id="CHEBI:58210"/>
        <dbReference type="EC" id="1.14.14.17"/>
    </reaction>
</comment>
<dbReference type="GO" id="GO:0004506">
    <property type="term" value="F:squalene monooxygenase activity"/>
    <property type="evidence" value="ECO:0007669"/>
    <property type="project" value="UniProtKB-UniRule"/>
</dbReference>
<evidence type="ECO:0000256" key="10">
    <source>
        <dbReference type="ARBA" id="ARBA00022989"/>
    </source>
</evidence>
<gene>
    <name evidence="17" type="ORF">Bca52824_091561</name>
</gene>
<evidence type="ECO:0000256" key="8">
    <source>
        <dbReference type="ARBA" id="ARBA00022692"/>
    </source>
</evidence>
<dbReference type="PANTHER" id="PTHR10835">
    <property type="entry name" value="SQUALENE MONOOXYGENASE"/>
    <property type="match status" value="1"/>
</dbReference>
<dbReference type="InterPro" id="IPR006076">
    <property type="entry name" value="FAD-dep_OxRdtase"/>
</dbReference>
<evidence type="ECO:0000256" key="3">
    <source>
        <dbReference type="ARBA" id="ARBA00004141"/>
    </source>
</evidence>
<dbReference type="InterPro" id="IPR040125">
    <property type="entry name" value="Squalene_monox"/>
</dbReference>
<evidence type="ECO:0000256" key="5">
    <source>
        <dbReference type="ARBA" id="ARBA00008802"/>
    </source>
</evidence>
<evidence type="ECO:0000256" key="12">
    <source>
        <dbReference type="ARBA" id="ARBA00023136"/>
    </source>
</evidence>
<dbReference type="PANTHER" id="PTHR10835:SF20">
    <property type="entry name" value="SQUALENE EPOXIDASE 4"/>
    <property type="match status" value="1"/>
</dbReference>
<sequence length="368" mass="40948">MATTYTWLWTLLAFILTWMVFHLIKRKKVGTEETEVDAEETRDGEAHDVIIVGAGVAGAALAYALAKDGRRVHVIERDLKEPQRFMGELMQPGGRLMLAQLGLEDLLSSLISSSYSLQHKIEIDAQEIKSLAIYKDGKNDTLYFPDNKNFPYESAGRLLRNGRLVQRLRKKAASHAKYCATRRRNGEFLIEEKGAVKGVIYKNSAGEEITAFAPLTVVCDGCYSNLRRSAVHNKEEVLSYFVGYVTKNTRLEDPHSMHLIFSKPLPCVVYQITSNEVRCAAEVPADSIPSIANGEMVNFLKKTVAPQIPDGNLRETFLKGVEEGQLEIKTTATKSMSAKQCDKKGVIVLGDAYNMRHPIIASGMMAFA</sequence>
<evidence type="ECO:0000256" key="11">
    <source>
        <dbReference type="ARBA" id="ARBA00023002"/>
    </source>
</evidence>
<comment type="function">
    <text evidence="2 14">Catalyzes the stereospecific oxidation of squalene to (S)-2,3-epoxysqualene, and is considered to be a rate-limiting enzyme in steroid biosynthesis.</text>
</comment>
<evidence type="ECO:0000256" key="2">
    <source>
        <dbReference type="ARBA" id="ARBA00002173"/>
    </source>
</evidence>
<dbReference type="PRINTS" id="PR00420">
    <property type="entry name" value="RNGMNOXGNASE"/>
</dbReference>
<feature type="domain" description="Squalene epoxidase" evidence="16">
    <location>
        <begin position="212"/>
        <end position="365"/>
    </location>
</feature>
<evidence type="ECO:0000256" key="1">
    <source>
        <dbReference type="ARBA" id="ARBA00001974"/>
    </source>
</evidence>
<comment type="cofactor">
    <cofactor evidence="1 14">
        <name>FAD</name>
        <dbReference type="ChEBI" id="CHEBI:57692"/>
    </cofactor>
</comment>
<evidence type="ECO:0000256" key="9">
    <source>
        <dbReference type="ARBA" id="ARBA00022827"/>
    </source>
</evidence>
<comment type="similarity">
    <text evidence="5 14">Belongs to the squalene monooxygenase family.</text>
</comment>
<accession>A0A8X7NWJ9</accession>
<dbReference type="GO" id="GO:0005783">
    <property type="term" value="C:endoplasmic reticulum"/>
    <property type="evidence" value="ECO:0007669"/>
    <property type="project" value="TreeGrafter"/>
</dbReference>
<dbReference type="Proteomes" id="UP000886595">
    <property type="component" value="Unassembled WGS sequence"/>
</dbReference>
<comment type="pathway">
    <text evidence="4">Terpene metabolism; lanosterol biosynthesis; lanosterol from farnesyl diphosphate: step 2/3.</text>
</comment>
<dbReference type="GO" id="GO:0016126">
    <property type="term" value="P:sterol biosynthetic process"/>
    <property type="evidence" value="ECO:0007669"/>
    <property type="project" value="UniProtKB-UniRule"/>
</dbReference>
<keyword evidence="12 14" id="KW-0472">Membrane</keyword>
<keyword evidence="9 14" id="KW-0274">FAD</keyword>
<dbReference type="GO" id="GO:0050660">
    <property type="term" value="F:flavin adenine dinucleotide binding"/>
    <property type="evidence" value="ECO:0007669"/>
    <property type="project" value="UniProtKB-UniRule"/>
</dbReference>
<evidence type="ECO:0000313" key="17">
    <source>
        <dbReference type="EMBL" id="KAG2239603.1"/>
    </source>
</evidence>
<keyword evidence="18" id="KW-1185">Reference proteome</keyword>
<dbReference type="AlphaFoldDB" id="A0A8X7NWJ9"/>
<dbReference type="OrthoDB" id="1082812at2759"/>
<evidence type="ECO:0000256" key="6">
    <source>
        <dbReference type="ARBA" id="ARBA00012312"/>
    </source>
</evidence>
<dbReference type="SUPFAM" id="SSF51905">
    <property type="entry name" value="FAD/NAD(P)-binding domain"/>
    <property type="match status" value="1"/>
</dbReference>
<organism evidence="17 18">
    <name type="scientific">Brassica carinata</name>
    <name type="common">Ethiopian mustard</name>
    <name type="synonym">Abyssinian cabbage</name>
    <dbReference type="NCBI Taxonomy" id="52824"/>
    <lineage>
        <taxon>Eukaryota</taxon>
        <taxon>Viridiplantae</taxon>
        <taxon>Streptophyta</taxon>
        <taxon>Embryophyta</taxon>
        <taxon>Tracheophyta</taxon>
        <taxon>Spermatophyta</taxon>
        <taxon>Magnoliopsida</taxon>
        <taxon>eudicotyledons</taxon>
        <taxon>Gunneridae</taxon>
        <taxon>Pentapetalae</taxon>
        <taxon>rosids</taxon>
        <taxon>malvids</taxon>
        <taxon>Brassicales</taxon>
        <taxon>Brassicaceae</taxon>
        <taxon>Brassiceae</taxon>
        <taxon>Brassica</taxon>
    </lineage>
</organism>
<keyword evidence="8 14" id="KW-0812">Transmembrane</keyword>
<dbReference type="InterPro" id="IPR013698">
    <property type="entry name" value="Squalene_epoxidase"/>
</dbReference>
<keyword evidence="7 14" id="KW-0285">Flavoprotein</keyword>
<evidence type="ECO:0000259" key="16">
    <source>
        <dbReference type="Pfam" id="PF08491"/>
    </source>
</evidence>
<dbReference type="Pfam" id="PF08491">
    <property type="entry name" value="SE"/>
    <property type="match status" value="1"/>
</dbReference>
<evidence type="ECO:0000256" key="7">
    <source>
        <dbReference type="ARBA" id="ARBA00022630"/>
    </source>
</evidence>
<protein>
    <recommendedName>
        <fullName evidence="6 14">Squalene monooxygenase</fullName>
        <ecNumber evidence="6 14">1.14.14.17</ecNumber>
    </recommendedName>
</protein>
<dbReference type="EMBL" id="JAAMPC010001594">
    <property type="protein sequence ID" value="KAG2239603.1"/>
    <property type="molecule type" value="Genomic_DNA"/>
</dbReference>
<proteinExistence type="inferred from homology"/>
<feature type="domain" description="FAD dependent oxidoreductase" evidence="15">
    <location>
        <begin position="48"/>
        <end position="78"/>
    </location>
</feature>
<dbReference type="InterPro" id="IPR036188">
    <property type="entry name" value="FAD/NAD-bd_sf"/>
</dbReference>
<comment type="subcellular location">
    <subcellularLocation>
        <location evidence="3 14">Membrane</location>
        <topology evidence="3 14">Multi-pass membrane protein</topology>
    </subcellularLocation>
</comment>
<comment type="caution">
    <text evidence="14">Lacks conserved residue(s) required for the propagation of feature annotation.</text>
</comment>
<dbReference type="EC" id="1.14.14.17" evidence="6 14"/>
<keyword evidence="11 14" id="KW-0560">Oxidoreductase</keyword>
<evidence type="ECO:0000259" key="15">
    <source>
        <dbReference type="Pfam" id="PF01266"/>
    </source>
</evidence>
<evidence type="ECO:0000256" key="14">
    <source>
        <dbReference type="RuleBase" id="RU367121"/>
    </source>
</evidence>
<comment type="caution">
    <text evidence="17">The sequence shown here is derived from an EMBL/GenBank/DDBJ whole genome shotgun (WGS) entry which is preliminary data.</text>
</comment>
<name>A0A8X7NWJ9_BRACI</name>
<dbReference type="GO" id="GO:0016020">
    <property type="term" value="C:membrane"/>
    <property type="evidence" value="ECO:0007669"/>
    <property type="project" value="UniProtKB-SubCell"/>
</dbReference>
<dbReference type="Gene3D" id="3.50.50.60">
    <property type="entry name" value="FAD/NAD(P)-binding domain"/>
    <property type="match status" value="1"/>
</dbReference>
<evidence type="ECO:0000313" key="18">
    <source>
        <dbReference type="Proteomes" id="UP000886595"/>
    </source>
</evidence>
<reference evidence="17 18" key="1">
    <citation type="submission" date="2020-02" db="EMBL/GenBank/DDBJ databases">
        <authorList>
            <person name="Ma Q."/>
            <person name="Huang Y."/>
            <person name="Song X."/>
            <person name="Pei D."/>
        </authorList>
    </citation>
    <scope>NUCLEOTIDE SEQUENCE [LARGE SCALE GENOMIC DNA]</scope>
    <source>
        <strain evidence="17">Sxm20200214</strain>
        <tissue evidence="17">Leaf</tissue>
    </source>
</reference>
<evidence type="ECO:0000256" key="13">
    <source>
        <dbReference type="ARBA" id="ARBA00048658"/>
    </source>
</evidence>
<evidence type="ECO:0000256" key="4">
    <source>
        <dbReference type="ARBA" id="ARBA00005018"/>
    </source>
</evidence>
<keyword evidence="10 14" id="KW-1133">Transmembrane helix</keyword>
<feature type="transmembrane region" description="Helical" evidence="14">
    <location>
        <begin position="6"/>
        <end position="24"/>
    </location>
</feature>
<dbReference type="Pfam" id="PF01266">
    <property type="entry name" value="DAO"/>
    <property type="match status" value="1"/>
</dbReference>